<keyword evidence="3" id="KW-0269">Exonuclease</keyword>
<dbReference type="PANTHER" id="PTHR32114:SF2">
    <property type="entry name" value="ABC TRANSPORTER ABCH.3"/>
    <property type="match status" value="1"/>
</dbReference>
<keyword evidence="1" id="KW-0175">Coiled coil</keyword>
<comment type="caution">
    <text evidence="3">The sequence shown here is derived from an EMBL/GenBank/DDBJ whole genome shotgun (WGS) entry which is preliminary data.</text>
</comment>
<feature type="coiled-coil region" evidence="1">
    <location>
        <begin position="641"/>
        <end position="784"/>
    </location>
</feature>
<organism evidence="3 4">
    <name type="scientific">Thermosipho japonicus</name>
    <dbReference type="NCBI Taxonomy" id="90323"/>
    <lineage>
        <taxon>Bacteria</taxon>
        <taxon>Thermotogati</taxon>
        <taxon>Thermotogota</taxon>
        <taxon>Thermotogae</taxon>
        <taxon>Thermotogales</taxon>
        <taxon>Fervidobacteriaceae</taxon>
        <taxon>Thermosipho</taxon>
    </lineage>
</organism>
<dbReference type="RefSeq" id="WP_184619512.1">
    <property type="nucleotide sequence ID" value="NZ_JACHEX010000003.1"/>
</dbReference>
<feature type="domain" description="Rad50/SbcC-type AAA" evidence="2">
    <location>
        <begin position="6"/>
        <end position="226"/>
    </location>
</feature>
<dbReference type="GO" id="GO:0016887">
    <property type="term" value="F:ATP hydrolysis activity"/>
    <property type="evidence" value="ECO:0007669"/>
    <property type="project" value="InterPro"/>
</dbReference>
<accession>A0A841GGZ3</accession>
<evidence type="ECO:0000259" key="2">
    <source>
        <dbReference type="Pfam" id="PF13476"/>
    </source>
</evidence>
<sequence length="927" mass="109639">MIIKKVCLKNFRVHKDREFEFKPGINLLLGKNGTGKSSIFEALSVAFFSKSPRGTLNSIISKDGSKKAQIKVEFIGSDGKEYVLEKSIGQSKSSLYSKDGSLKYEGKEDISEYIKTIVGINEEVFNKVIYAYQNQLTDIFSKTPAERKQLFDRLFETDVYREISDKLSKVQQSYEKDLEVNKVELEKIKLELESEDFANLEERIKSHEKNLEEVKNEIESLRAEIQNLRKRQKSLEDIIESYNRIKKDLQVLEKEKEHLNSKLDDLNKRLEDATKAKDIVEKTKKGYEKYLELEKEVRRLNAKQKELQEKKREKETLQDKRNELEKNKSLLESKISSLKEKKVEIEKRIAEKDEKISDLKKEIFKLDEYLKSLLDDQSKLSAEIEEFNKKYEELGKLKVELQHKHIKISEEEQLSFNRKLLEDEISRLMRRKEELEKNISYEDQLVQDLANLRARLENIKNVSRELSSGMCPILKEECKNVKEKGGFEVYIVEKRKIEEKISELEKSLKKLRIFKKEKEELEKNIKEKEIQLSNINLKLEEIEREKESIKSIENILKTQNYEDMEKIKKEYEEKNLSLVKQISITKERKNSLEKEHEKYLKEIGDEDEKLKGINEKISLFNESFEKTSKELAQVGKVLVKYNDIEKDMESTMNSIEEKQKEMDKLRKDFDLYKKFEKEAQMLEDILKEVKDTKKKIKENQKLSSILEKELEKIHNIEEIESEKNNLVVEIDKRNEKLSELSQQVGKLEENVKFLVKERERKERLENEKRELESKRNFLEKKQKLTREFREKLRDLGMKVAHRISDEISNLSTENYIRMTGKVEMIEFSAENDYEVILRNVEKSIERTFSMLSGGEQVSVAIAIRAALSKILSKSDFYILDEPTVNLDVERKKLLAENIEKLFEDVKQVFIITHDEEFTHMAENIIRL</sequence>
<keyword evidence="3" id="KW-0540">Nuclease</keyword>
<dbReference type="GO" id="GO:0006302">
    <property type="term" value="P:double-strand break repair"/>
    <property type="evidence" value="ECO:0007669"/>
    <property type="project" value="InterPro"/>
</dbReference>
<name>A0A841GGZ3_9BACT</name>
<dbReference type="Proteomes" id="UP000555828">
    <property type="component" value="Unassembled WGS sequence"/>
</dbReference>
<dbReference type="SUPFAM" id="SSF52540">
    <property type="entry name" value="P-loop containing nucleoside triphosphate hydrolases"/>
    <property type="match status" value="1"/>
</dbReference>
<gene>
    <name evidence="3" type="ORF">HNP65_001334</name>
</gene>
<dbReference type="GO" id="GO:0004527">
    <property type="term" value="F:exonuclease activity"/>
    <property type="evidence" value="ECO:0007669"/>
    <property type="project" value="UniProtKB-KW"/>
</dbReference>
<dbReference type="EMBL" id="JACHEX010000003">
    <property type="protein sequence ID" value="MBB6062882.1"/>
    <property type="molecule type" value="Genomic_DNA"/>
</dbReference>
<evidence type="ECO:0000313" key="3">
    <source>
        <dbReference type="EMBL" id="MBB6062882.1"/>
    </source>
</evidence>
<keyword evidence="3" id="KW-0378">Hydrolase</keyword>
<evidence type="ECO:0000313" key="4">
    <source>
        <dbReference type="Proteomes" id="UP000555828"/>
    </source>
</evidence>
<feature type="coiled-coil region" evidence="1">
    <location>
        <begin position="487"/>
        <end position="609"/>
    </location>
</feature>
<reference evidence="3 4" key="1">
    <citation type="submission" date="2020-08" db="EMBL/GenBank/DDBJ databases">
        <title>Genomic Encyclopedia of Type Strains, Phase IV (KMG-IV): sequencing the most valuable type-strain genomes for metagenomic binning, comparative biology and taxonomic classification.</title>
        <authorList>
            <person name="Goeker M."/>
        </authorList>
    </citation>
    <scope>NUCLEOTIDE SEQUENCE [LARGE SCALE GENOMIC DNA]</scope>
    <source>
        <strain evidence="3 4">DSM 13481</strain>
    </source>
</reference>
<dbReference type="Pfam" id="PF13476">
    <property type="entry name" value="AAA_23"/>
    <property type="match status" value="1"/>
</dbReference>
<dbReference type="InterPro" id="IPR038729">
    <property type="entry name" value="Rad50/SbcC_AAA"/>
</dbReference>
<protein>
    <submittedName>
        <fullName evidence="3">Exonuclease SbcC</fullName>
    </submittedName>
</protein>
<proteinExistence type="predicted"/>
<dbReference type="PANTHER" id="PTHR32114">
    <property type="entry name" value="ABC TRANSPORTER ABCH.3"/>
    <property type="match status" value="1"/>
</dbReference>
<dbReference type="Gene3D" id="3.40.50.300">
    <property type="entry name" value="P-loop containing nucleotide triphosphate hydrolases"/>
    <property type="match status" value="2"/>
</dbReference>
<feature type="coiled-coil region" evidence="1">
    <location>
        <begin position="175"/>
        <end position="462"/>
    </location>
</feature>
<keyword evidence="4" id="KW-1185">Reference proteome</keyword>
<evidence type="ECO:0000256" key="1">
    <source>
        <dbReference type="SAM" id="Coils"/>
    </source>
</evidence>
<dbReference type="AlphaFoldDB" id="A0A841GGZ3"/>
<dbReference type="InterPro" id="IPR027417">
    <property type="entry name" value="P-loop_NTPase"/>
</dbReference>